<comment type="caution">
    <text evidence="1">The sequence shown here is derived from an EMBL/GenBank/DDBJ whole genome shotgun (WGS) entry which is preliminary data.</text>
</comment>
<dbReference type="Proteomes" id="UP001499924">
    <property type="component" value="Unassembled WGS sequence"/>
</dbReference>
<dbReference type="PIRSF" id="PIRSF016184">
    <property type="entry name" value="PhzC_PhzF"/>
    <property type="match status" value="1"/>
</dbReference>
<dbReference type="NCBIfam" id="TIGR00654">
    <property type="entry name" value="PhzF_family"/>
    <property type="match status" value="1"/>
</dbReference>
<dbReference type="SUPFAM" id="SSF54506">
    <property type="entry name" value="Diaminopimelate epimerase-like"/>
    <property type="match status" value="1"/>
</dbReference>
<name>A0ABP6PE42_9ACTN</name>
<evidence type="ECO:0000313" key="1">
    <source>
        <dbReference type="EMBL" id="GAA3173881.1"/>
    </source>
</evidence>
<organism evidence="1 2">
    <name type="scientific">Blastococcus jejuensis</name>
    <dbReference type="NCBI Taxonomy" id="351224"/>
    <lineage>
        <taxon>Bacteria</taxon>
        <taxon>Bacillati</taxon>
        <taxon>Actinomycetota</taxon>
        <taxon>Actinomycetes</taxon>
        <taxon>Geodermatophilales</taxon>
        <taxon>Geodermatophilaceae</taxon>
        <taxon>Blastococcus</taxon>
    </lineage>
</organism>
<keyword evidence="2" id="KW-1185">Reference proteome</keyword>
<protein>
    <submittedName>
        <fullName evidence="1">PhzF family phenazine biosynthesis protein</fullName>
    </submittedName>
</protein>
<reference evidence="2" key="1">
    <citation type="journal article" date="2019" name="Int. J. Syst. Evol. Microbiol.">
        <title>The Global Catalogue of Microorganisms (GCM) 10K type strain sequencing project: providing services to taxonomists for standard genome sequencing and annotation.</title>
        <authorList>
            <consortium name="The Broad Institute Genomics Platform"/>
            <consortium name="The Broad Institute Genome Sequencing Center for Infectious Disease"/>
            <person name="Wu L."/>
            <person name="Ma J."/>
        </authorList>
    </citation>
    <scope>NUCLEOTIDE SEQUENCE [LARGE SCALE GENOMIC DNA]</scope>
    <source>
        <strain evidence="2">JCM 15614</strain>
    </source>
</reference>
<dbReference type="InterPro" id="IPR003719">
    <property type="entry name" value="Phenazine_PhzF-like"/>
</dbReference>
<evidence type="ECO:0000313" key="2">
    <source>
        <dbReference type="Proteomes" id="UP001499924"/>
    </source>
</evidence>
<dbReference type="PANTHER" id="PTHR13774:SF32">
    <property type="entry name" value="ANTISENSE-ENHANCING SEQUENCE 1"/>
    <property type="match status" value="1"/>
</dbReference>
<proteinExistence type="predicted"/>
<dbReference type="PANTHER" id="PTHR13774">
    <property type="entry name" value="PHENAZINE BIOSYNTHESIS PROTEIN"/>
    <property type="match status" value="1"/>
</dbReference>
<dbReference type="Pfam" id="PF02567">
    <property type="entry name" value="PhzC-PhzF"/>
    <property type="match status" value="1"/>
</dbReference>
<dbReference type="Gene3D" id="3.10.310.10">
    <property type="entry name" value="Diaminopimelate Epimerase, Chain A, domain 1"/>
    <property type="match status" value="2"/>
</dbReference>
<dbReference type="EMBL" id="BAAAVV010000006">
    <property type="protein sequence ID" value="GAA3173881.1"/>
    <property type="molecule type" value="Genomic_DNA"/>
</dbReference>
<gene>
    <name evidence="1" type="ORF">GCM10010531_29330</name>
</gene>
<sequence length="319" mass="32542">MGSKTVSPASRETYALVAVVMVAKATVGAVSGPEFLEYEVVDVFAPRAFAGNPLAVVFGADHLSTEQCQALAFEFHLSETSFLSAPTEPGVDYRVRIFTPFAELPFAGHPSVGAAHTLVRTGRLPAGTVRQECGVGVLDLVVDGAGATLTGGEPSLGHERPAGGLAAALSLAVDDVAGTPAHLAGCGLPFTYLAVRGPEVVDHAVPDHAALDTLGVGEGVSVLSWDADTATAYARVFAGDLRWDEDPATGSAALGTGVWLVATGLLPGEGTSTYTVRQGEKLGRPSVLSCTVTAAEGRAVSATVQGDVVPIASGRIRLP</sequence>
<accession>A0ABP6PE42</accession>